<name>A0A8J2TWS1_9MICO</name>
<accession>A0A8J2TWS1</accession>
<evidence type="ECO:0000313" key="3">
    <source>
        <dbReference type="Proteomes" id="UP000616114"/>
    </source>
</evidence>
<organism evidence="2 3">
    <name type="scientific">Sediminivirga luteola</name>
    <dbReference type="NCBI Taxonomy" id="1774748"/>
    <lineage>
        <taxon>Bacteria</taxon>
        <taxon>Bacillati</taxon>
        <taxon>Actinomycetota</taxon>
        <taxon>Actinomycetes</taxon>
        <taxon>Micrococcales</taxon>
        <taxon>Brevibacteriaceae</taxon>
        <taxon>Sediminivirga</taxon>
    </lineage>
</organism>
<evidence type="ECO:0000313" key="2">
    <source>
        <dbReference type="EMBL" id="GGA08668.1"/>
    </source>
</evidence>
<comment type="caution">
    <text evidence="2">The sequence shown here is derived from an EMBL/GenBank/DDBJ whole genome shotgun (WGS) entry which is preliminary data.</text>
</comment>
<reference evidence="2" key="2">
    <citation type="submission" date="2020-09" db="EMBL/GenBank/DDBJ databases">
        <authorList>
            <person name="Sun Q."/>
            <person name="Zhou Y."/>
        </authorList>
    </citation>
    <scope>NUCLEOTIDE SEQUENCE</scope>
    <source>
        <strain evidence="2">CGMCC 1.12785</strain>
    </source>
</reference>
<gene>
    <name evidence="2" type="ORF">GCM10011333_09480</name>
</gene>
<keyword evidence="3" id="KW-1185">Reference proteome</keyword>
<dbReference type="RefSeq" id="WP_188549776.1">
    <property type="nucleotide sequence ID" value="NZ_BMFY01000003.1"/>
</dbReference>
<evidence type="ECO:0008006" key="4">
    <source>
        <dbReference type="Google" id="ProtNLM"/>
    </source>
</evidence>
<reference evidence="2" key="1">
    <citation type="journal article" date="2014" name="Int. J. Syst. Evol. Microbiol.">
        <title>Complete genome sequence of Corynebacterium casei LMG S-19264T (=DSM 44701T), isolated from a smear-ripened cheese.</title>
        <authorList>
            <consortium name="US DOE Joint Genome Institute (JGI-PGF)"/>
            <person name="Walter F."/>
            <person name="Albersmeier A."/>
            <person name="Kalinowski J."/>
            <person name="Ruckert C."/>
        </authorList>
    </citation>
    <scope>NUCLEOTIDE SEQUENCE</scope>
    <source>
        <strain evidence="2">CGMCC 1.12785</strain>
    </source>
</reference>
<dbReference type="Proteomes" id="UP000616114">
    <property type="component" value="Unassembled WGS sequence"/>
</dbReference>
<sequence length="118" mass="13553">MSTDPRIALDQLVDALREHLAAAANRRGDDDLRVERAYIAVADAFEVYEDALYTAYEEVTPFELFDDVEDAREDGDDYFDDLEDDEDAEDETDLDGDDLDEEDEEEDEDLDDVEDDED</sequence>
<protein>
    <recommendedName>
        <fullName evidence="4">Primosomal protein</fullName>
    </recommendedName>
</protein>
<dbReference type="EMBL" id="BMFY01000003">
    <property type="protein sequence ID" value="GGA08668.1"/>
    <property type="molecule type" value="Genomic_DNA"/>
</dbReference>
<proteinExistence type="predicted"/>
<dbReference type="AlphaFoldDB" id="A0A8J2TWS1"/>
<evidence type="ECO:0000256" key="1">
    <source>
        <dbReference type="SAM" id="MobiDB-lite"/>
    </source>
</evidence>
<feature type="region of interest" description="Disordered" evidence="1">
    <location>
        <begin position="66"/>
        <end position="118"/>
    </location>
</feature>